<dbReference type="OrthoDB" id="206565at2759"/>
<protein>
    <recommendedName>
        <fullName evidence="6">DNA repair and recombination protein RAD52</fullName>
    </recommendedName>
</protein>
<gene>
    <name evidence="8" type="primary">RAD52</name>
    <name evidence="8" type="ORF">ATY40_BA7505111</name>
</gene>
<sequence length="455" mass="50842">MSAEGKSCKEDLSVCSVCVEGNQKRAPSIKCIYSIERVPPLFSLSCKPHSMSFDDTELKRISKELDKQLGPEFICTRPGQGGMKVSYLSGTTAISLANHIFGFNGWHSEVKSTTVDFVDTQHGKISMGLSSVIRVTLKDGSFHEDIGYGSVENAKSKAIAFEKCRKEAITDGLKRVLRCFGNALGNCLYDKEYLRKISNVKTQAITFNEGDLMRHNQLEARTLKQEAKLLDQKKARNGSKSRINVPPKHFGDNEDDDAHLFSDEINIDSEDFMNEIDDYEMDLLMQKNSQREIENVNDDEIENKGDAFDAVAKSTIENQFIAPNSPQIMDNMVLTPDKIPAKVEFVSAKVAEKVQNNSPLNVEEKFNPSFQSPSLRRSVDPTKSMPIRRTMVQTSVLSQSKQNPKRMIGIPPDTAKRHKLGSQNQNTPNDNPEEKQLSRLNSTKAPGKENSQSSN</sequence>
<feature type="region of interest" description="Disordered" evidence="7">
    <location>
        <begin position="233"/>
        <end position="256"/>
    </location>
</feature>
<evidence type="ECO:0000256" key="7">
    <source>
        <dbReference type="SAM" id="MobiDB-lite"/>
    </source>
</evidence>
<feature type="compositionally biased region" description="Polar residues" evidence="7">
    <location>
        <begin position="391"/>
        <end position="402"/>
    </location>
</feature>
<name>A0A1B2JIG8_PICPA</name>
<comment type="function">
    <text evidence="5">Involved in DNA double-strand break (DSB) repair and recombination. Promotes the annealing of complementary single-stranded DNA and by stimulation of the RAD51 recombinase.</text>
</comment>
<dbReference type="Proteomes" id="UP000094565">
    <property type="component" value="Chromosome 4"/>
</dbReference>
<accession>A0A1B2JIG8</accession>
<evidence type="ECO:0000256" key="4">
    <source>
        <dbReference type="ARBA" id="ARBA00023204"/>
    </source>
</evidence>
<dbReference type="GO" id="GO:0000730">
    <property type="term" value="P:DNA recombinase assembly"/>
    <property type="evidence" value="ECO:0007669"/>
    <property type="project" value="InterPro"/>
</dbReference>
<dbReference type="InterPro" id="IPR042525">
    <property type="entry name" value="Rad52_Rad59_Rad22_sf"/>
</dbReference>
<dbReference type="GO" id="GO:0045002">
    <property type="term" value="P:double-strand break repair via single-strand annealing"/>
    <property type="evidence" value="ECO:0007669"/>
    <property type="project" value="InterPro"/>
</dbReference>
<evidence type="ECO:0000313" key="9">
    <source>
        <dbReference type="Proteomes" id="UP000094565"/>
    </source>
</evidence>
<evidence type="ECO:0000256" key="3">
    <source>
        <dbReference type="ARBA" id="ARBA00023172"/>
    </source>
</evidence>
<dbReference type="EMBL" id="CP014587">
    <property type="protein sequence ID" value="ANZ77701.1"/>
    <property type="molecule type" value="Genomic_DNA"/>
</dbReference>
<keyword evidence="9" id="KW-1185">Reference proteome</keyword>
<reference evidence="8 9" key="1">
    <citation type="submission" date="2016-02" db="EMBL/GenBank/DDBJ databases">
        <title>Comparative genomic and transcriptomic foundation for Pichia pastoris.</title>
        <authorList>
            <person name="Love K.R."/>
            <person name="Shah K.A."/>
            <person name="Whittaker C.A."/>
            <person name="Wu J."/>
            <person name="Bartlett M.C."/>
            <person name="Ma D."/>
            <person name="Leeson R.L."/>
            <person name="Priest M."/>
            <person name="Young S.K."/>
            <person name="Love J.C."/>
        </authorList>
    </citation>
    <scope>NUCLEOTIDE SEQUENCE [LARGE SCALE GENOMIC DNA]</scope>
    <source>
        <strain evidence="8 9">ATCC 28485</strain>
    </source>
</reference>
<evidence type="ECO:0000256" key="6">
    <source>
        <dbReference type="ARBA" id="ARBA00041062"/>
    </source>
</evidence>
<dbReference type="Gene3D" id="3.30.390.80">
    <property type="entry name" value="DNA repair protein Rad52/59/22"/>
    <property type="match status" value="1"/>
</dbReference>
<proteinExistence type="inferred from homology"/>
<evidence type="ECO:0000313" key="8">
    <source>
        <dbReference type="EMBL" id="ANZ77701.1"/>
    </source>
</evidence>
<feature type="region of interest" description="Disordered" evidence="7">
    <location>
        <begin position="362"/>
        <end position="455"/>
    </location>
</feature>
<dbReference type="NCBIfam" id="TIGR00607">
    <property type="entry name" value="rad52"/>
    <property type="match status" value="1"/>
</dbReference>
<dbReference type="PANTHER" id="PTHR12132:SF1">
    <property type="entry name" value="DNA REPAIR PROTEIN RAD52 HOMOLOG"/>
    <property type="match status" value="1"/>
</dbReference>
<evidence type="ECO:0000256" key="2">
    <source>
        <dbReference type="ARBA" id="ARBA00022763"/>
    </source>
</evidence>
<dbReference type="Pfam" id="PF04098">
    <property type="entry name" value="Rad52_Rad22"/>
    <property type="match status" value="1"/>
</dbReference>
<dbReference type="GO" id="GO:0005634">
    <property type="term" value="C:nucleus"/>
    <property type="evidence" value="ECO:0007669"/>
    <property type="project" value="InterPro"/>
</dbReference>
<keyword evidence="3" id="KW-0233">DNA recombination</keyword>
<dbReference type="FunFam" id="3.30.390.80:FF:000001">
    <property type="entry name" value="DNA repair protein RAD52 homolog"/>
    <property type="match status" value="1"/>
</dbReference>
<evidence type="ECO:0000256" key="5">
    <source>
        <dbReference type="ARBA" id="ARBA00037138"/>
    </source>
</evidence>
<keyword evidence="4" id="KW-0234">DNA repair</keyword>
<evidence type="ECO:0000256" key="1">
    <source>
        <dbReference type="ARBA" id="ARBA00006638"/>
    </source>
</evidence>
<dbReference type="GO" id="GO:0003697">
    <property type="term" value="F:single-stranded DNA binding"/>
    <property type="evidence" value="ECO:0007669"/>
    <property type="project" value="UniProtKB-ARBA"/>
</dbReference>
<dbReference type="InterPro" id="IPR041247">
    <property type="entry name" value="Rad52_fam"/>
</dbReference>
<dbReference type="SUPFAM" id="SSF54768">
    <property type="entry name" value="dsRNA-binding domain-like"/>
    <property type="match status" value="1"/>
</dbReference>
<dbReference type="InterPro" id="IPR004585">
    <property type="entry name" value="DNA_recomb/repair_Rad52"/>
</dbReference>
<feature type="compositionally biased region" description="Polar residues" evidence="7">
    <location>
        <begin position="438"/>
        <end position="455"/>
    </location>
</feature>
<feature type="compositionally biased region" description="Polar residues" evidence="7">
    <location>
        <begin position="421"/>
        <end position="430"/>
    </location>
</feature>
<comment type="similarity">
    <text evidence="1">Belongs to the RAD52 family.</text>
</comment>
<dbReference type="InterPro" id="IPR007232">
    <property type="entry name" value="Rad52_Rad59_Rad22"/>
</dbReference>
<organism evidence="8 9">
    <name type="scientific">Komagataella pastoris</name>
    <name type="common">Yeast</name>
    <name type="synonym">Pichia pastoris</name>
    <dbReference type="NCBI Taxonomy" id="4922"/>
    <lineage>
        <taxon>Eukaryota</taxon>
        <taxon>Fungi</taxon>
        <taxon>Dikarya</taxon>
        <taxon>Ascomycota</taxon>
        <taxon>Saccharomycotina</taxon>
        <taxon>Pichiomycetes</taxon>
        <taxon>Pichiales</taxon>
        <taxon>Pichiaceae</taxon>
        <taxon>Komagataella</taxon>
    </lineage>
</organism>
<keyword evidence="2" id="KW-0227">DNA damage</keyword>
<dbReference type="GO" id="GO:0006312">
    <property type="term" value="P:mitotic recombination"/>
    <property type="evidence" value="ECO:0007669"/>
    <property type="project" value="TreeGrafter"/>
</dbReference>
<dbReference type="PANTHER" id="PTHR12132">
    <property type="entry name" value="DNA REPAIR AND RECOMBINATION PROTEIN RAD52, RAD59"/>
    <property type="match status" value="1"/>
</dbReference>
<dbReference type="AlphaFoldDB" id="A0A1B2JIG8"/>